<dbReference type="PROSITE" id="PS01186">
    <property type="entry name" value="EGF_2"/>
    <property type="match status" value="1"/>
</dbReference>
<keyword evidence="1" id="KW-0472">Membrane</keyword>
<keyword evidence="1" id="KW-0812">Transmembrane</keyword>
<protein>
    <recommendedName>
        <fullName evidence="3">EGF-like domain-containing protein</fullName>
    </recommendedName>
</protein>
<dbReference type="InterPro" id="IPR000742">
    <property type="entry name" value="EGF"/>
</dbReference>
<name>A0A1B6DHG6_9HEMI</name>
<feature type="transmembrane region" description="Helical" evidence="1">
    <location>
        <begin position="140"/>
        <end position="158"/>
    </location>
</feature>
<proteinExistence type="predicted"/>
<reference evidence="4" key="1">
    <citation type="submission" date="2015-12" db="EMBL/GenBank/DDBJ databases">
        <title>De novo transcriptome assembly of four potential Pierce s Disease insect vectors from Arizona vineyards.</title>
        <authorList>
            <person name="Tassone E.E."/>
        </authorList>
    </citation>
    <scope>NUCLEOTIDE SEQUENCE</scope>
</reference>
<organism evidence="4">
    <name type="scientific">Clastoptera arizonana</name>
    <name type="common">Arizona spittle bug</name>
    <dbReference type="NCBI Taxonomy" id="38151"/>
    <lineage>
        <taxon>Eukaryota</taxon>
        <taxon>Metazoa</taxon>
        <taxon>Ecdysozoa</taxon>
        <taxon>Arthropoda</taxon>
        <taxon>Hexapoda</taxon>
        <taxon>Insecta</taxon>
        <taxon>Pterygota</taxon>
        <taxon>Neoptera</taxon>
        <taxon>Paraneoptera</taxon>
        <taxon>Hemiptera</taxon>
        <taxon>Auchenorrhyncha</taxon>
        <taxon>Cercopoidea</taxon>
        <taxon>Clastopteridae</taxon>
        <taxon>Clastoptera</taxon>
    </lineage>
</organism>
<keyword evidence="1" id="KW-1133">Transmembrane helix</keyword>
<accession>A0A1B6DHG6</accession>
<evidence type="ECO:0000256" key="2">
    <source>
        <dbReference type="SAM" id="SignalP"/>
    </source>
</evidence>
<feature type="signal peptide" evidence="2">
    <location>
        <begin position="1"/>
        <end position="21"/>
    </location>
</feature>
<gene>
    <name evidence="4" type="ORF">g.24750</name>
</gene>
<evidence type="ECO:0000259" key="3">
    <source>
        <dbReference type="PROSITE" id="PS01186"/>
    </source>
</evidence>
<feature type="chain" id="PRO_5008581270" description="EGF-like domain-containing protein" evidence="2">
    <location>
        <begin position="22"/>
        <end position="162"/>
    </location>
</feature>
<sequence>MAGVCCLVLVFSGCFLIHALADQSRTKRLTTFGKSPPTNPPDKIPKGKECRTDEECATIDFTACRVDKIDNKKRCLCFGNEPPINGECTNKRRELHSKCNSDNECIYGAECTVNSTVSNEKLCYCREGYVEENKTCNEGFMRNAAISLIALSTLVLFISSTN</sequence>
<feature type="domain" description="EGF-like" evidence="3">
    <location>
        <begin position="123"/>
        <end position="136"/>
    </location>
</feature>
<evidence type="ECO:0000313" key="4">
    <source>
        <dbReference type="EMBL" id="JAS25092.1"/>
    </source>
</evidence>
<dbReference type="EMBL" id="GEDC01012206">
    <property type="protein sequence ID" value="JAS25092.1"/>
    <property type="molecule type" value="Transcribed_RNA"/>
</dbReference>
<dbReference type="AlphaFoldDB" id="A0A1B6DHG6"/>
<evidence type="ECO:0000256" key="1">
    <source>
        <dbReference type="SAM" id="Phobius"/>
    </source>
</evidence>
<keyword evidence="2" id="KW-0732">Signal</keyword>